<evidence type="ECO:0000256" key="8">
    <source>
        <dbReference type="ARBA" id="ARBA00023242"/>
    </source>
</evidence>
<keyword evidence="4" id="KW-0744">Spermatogenesis</keyword>
<dbReference type="Proteomes" id="UP000261640">
    <property type="component" value="Unplaced"/>
</dbReference>
<dbReference type="SMART" id="SM00353">
    <property type="entry name" value="HLH"/>
    <property type="match status" value="1"/>
</dbReference>
<dbReference type="FunFam" id="4.10.280.10:FF:000057">
    <property type="entry name" value="transcription factor-like 5 protein-like"/>
    <property type="match status" value="1"/>
</dbReference>
<dbReference type="SUPFAM" id="SSF47459">
    <property type="entry name" value="HLH, helix-loop-helix DNA-binding domain"/>
    <property type="match status" value="1"/>
</dbReference>
<dbReference type="Gene3D" id="4.10.280.10">
    <property type="entry name" value="Helix-loop-helix DNA-binding domain"/>
    <property type="match status" value="1"/>
</dbReference>
<dbReference type="GeneTree" id="ENSGT00390000002821"/>
<protein>
    <recommendedName>
        <fullName evidence="10">BHLH domain-containing protein</fullName>
    </recommendedName>
</protein>
<dbReference type="GO" id="GO:0007283">
    <property type="term" value="P:spermatogenesis"/>
    <property type="evidence" value="ECO:0007669"/>
    <property type="project" value="UniProtKB-KW"/>
</dbReference>
<feature type="region of interest" description="Disordered" evidence="9">
    <location>
        <begin position="1"/>
        <end position="61"/>
    </location>
</feature>
<evidence type="ECO:0000256" key="9">
    <source>
        <dbReference type="SAM" id="MobiDB-lite"/>
    </source>
</evidence>
<keyword evidence="6" id="KW-0238">DNA-binding</keyword>
<dbReference type="PANTHER" id="PTHR15402:SF2">
    <property type="entry name" value="TRANSCRIPTION FACTOR LIKE 5"/>
    <property type="match status" value="1"/>
</dbReference>
<evidence type="ECO:0000256" key="4">
    <source>
        <dbReference type="ARBA" id="ARBA00022871"/>
    </source>
</evidence>
<dbReference type="PROSITE" id="PS50888">
    <property type="entry name" value="BHLH"/>
    <property type="match status" value="1"/>
</dbReference>
<keyword evidence="5" id="KW-0805">Transcription regulation</keyword>
<dbReference type="GO" id="GO:0000978">
    <property type="term" value="F:RNA polymerase II cis-regulatory region sequence-specific DNA binding"/>
    <property type="evidence" value="ECO:0007669"/>
    <property type="project" value="TreeGrafter"/>
</dbReference>
<reference evidence="11" key="1">
    <citation type="submission" date="2025-08" db="UniProtKB">
        <authorList>
            <consortium name="Ensembl"/>
        </authorList>
    </citation>
    <scope>IDENTIFICATION</scope>
</reference>
<dbReference type="InParanoid" id="A0A7N8XLB1"/>
<feature type="compositionally biased region" description="Basic residues" evidence="9">
    <location>
        <begin position="50"/>
        <end position="61"/>
    </location>
</feature>
<dbReference type="GO" id="GO:0005634">
    <property type="term" value="C:nucleus"/>
    <property type="evidence" value="ECO:0007669"/>
    <property type="project" value="UniProtKB-SubCell"/>
</dbReference>
<evidence type="ECO:0000256" key="6">
    <source>
        <dbReference type="ARBA" id="ARBA00023125"/>
    </source>
</evidence>
<keyword evidence="7" id="KW-0804">Transcription</keyword>
<organism evidence="11 12">
    <name type="scientific">Mastacembelus armatus</name>
    <name type="common">zig-zag eel</name>
    <dbReference type="NCBI Taxonomy" id="205130"/>
    <lineage>
        <taxon>Eukaryota</taxon>
        <taxon>Metazoa</taxon>
        <taxon>Chordata</taxon>
        <taxon>Craniata</taxon>
        <taxon>Vertebrata</taxon>
        <taxon>Euteleostomi</taxon>
        <taxon>Actinopterygii</taxon>
        <taxon>Neopterygii</taxon>
        <taxon>Teleostei</taxon>
        <taxon>Neoteleostei</taxon>
        <taxon>Acanthomorphata</taxon>
        <taxon>Anabantaria</taxon>
        <taxon>Synbranchiformes</taxon>
        <taxon>Mastacembelidae</taxon>
        <taxon>Mastacembelus</taxon>
    </lineage>
</organism>
<keyword evidence="3" id="KW-0221">Differentiation</keyword>
<feature type="compositionally biased region" description="Basic residues" evidence="9">
    <location>
        <begin position="1"/>
        <end position="13"/>
    </location>
</feature>
<dbReference type="InterPro" id="IPR011598">
    <property type="entry name" value="bHLH_dom"/>
</dbReference>
<dbReference type="Pfam" id="PF00010">
    <property type="entry name" value="HLH"/>
    <property type="match status" value="1"/>
</dbReference>
<evidence type="ECO:0000259" key="10">
    <source>
        <dbReference type="PROSITE" id="PS50888"/>
    </source>
</evidence>
<proteinExistence type="predicted"/>
<evidence type="ECO:0000313" key="11">
    <source>
        <dbReference type="Ensembl" id="ENSMAMP00000052029.1"/>
    </source>
</evidence>
<keyword evidence="12" id="KW-1185">Reference proteome</keyword>
<comment type="subcellular location">
    <subcellularLocation>
        <location evidence="1">Nucleus</location>
    </subcellularLocation>
</comment>
<evidence type="ECO:0000256" key="2">
    <source>
        <dbReference type="ARBA" id="ARBA00022473"/>
    </source>
</evidence>
<evidence type="ECO:0000256" key="1">
    <source>
        <dbReference type="ARBA" id="ARBA00004123"/>
    </source>
</evidence>
<dbReference type="PANTHER" id="PTHR15402">
    <property type="entry name" value="TRANSCRIPTION FACTOR-LIKE 5 PROTEIN"/>
    <property type="match status" value="1"/>
</dbReference>
<name>A0A7N8XLB1_9TELE</name>
<dbReference type="GO" id="GO:0046983">
    <property type="term" value="F:protein dimerization activity"/>
    <property type="evidence" value="ECO:0007669"/>
    <property type="project" value="InterPro"/>
</dbReference>
<evidence type="ECO:0000256" key="5">
    <source>
        <dbReference type="ARBA" id="ARBA00023015"/>
    </source>
</evidence>
<dbReference type="GO" id="GO:0000981">
    <property type="term" value="F:DNA-binding transcription factor activity, RNA polymerase II-specific"/>
    <property type="evidence" value="ECO:0007669"/>
    <property type="project" value="TreeGrafter"/>
</dbReference>
<dbReference type="Ensembl" id="ENSMAMT00000058505.1">
    <property type="protein sequence ID" value="ENSMAMP00000052029.1"/>
    <property type="gene ID" value="ENSMAMG00000024431.1"/>
</dbReference>
<accession>A0A7N8XLB1</accession>
<dbReference type="InterPro" id="IPR039583">
    <property type="entry name" value="TCFL5/SOLH1/2"/>
</dbReference>
<dbReference type="AlphaFoldDB" id="A0A7N8XLB1"/>
<feature type="domain" description="BHLH" evidence="10">
    <location>
        <begin position="48"/>
        <end position="98"/>
    </location>
</feature>
<reference evidence="11" key="2">
    <citation type="submission" date="2025-09" db="UniProtKB">
        <authorList>
            <consortium name="Ensembl"/>
        </authorList>
    </citation>
    <scope>IDENTIFICATION</scope>
</reference>
<keyword evidence="2" id="KW-0217">Developmental protein</keyword>
<evidence type="ECO:0000256" key="7">
    <source>
        <dbReference type="ARBA" id="ARBA00023163"/>
    </source>
</evidence>
<keyword evidence="8" id="KW-0539">Nucleus</keyword>
<sequence length="148" mass="17028">MVRLAATRKHGRAHSSQPMKAAEAAQGSTGEAESSSRKRTQPAMSLSQRKERHNSKERERRKRIRLFCDELNVLVPFCDSDTDKVTTLQWTTAFLRYINKTYGDTFKEEFQKSFIDEKGLFLKSGPSVQDFNHPEIDKTMSIPFVVEQ</sequence>
<dbReference type="GO" id="GO:0030154">
    <property type="term" value="P:cell differentiation"/>
    <property type="evidence" value="ECO:0007669"/>
    <property type="project" value="UniProtKB-KW"/>
</dbReference>
<dbReference type="InterPro" id="IPR036638">
    <property type="entry name" value="HLH_DNA-bd_sf"/>
</dbReference>
<evidence type="ECO:0000256" key="3">
    <source>
        <dbReference type="ARBA" id="ARBA00022782"/>
    </source>
</evidence>
<evidence type="ECO:0000313" key="12">
    <source>
        <dbReference type="Proteomes" id="UP000261640"/>
    </source>
</evidence>